<keyword evidence="4" id="KW-0238">DNA-binding</keyword>
<reference evidence="7 8" key="1">
    <citation type="submission" date="2016-12" db="EMBL/GenBank/DDBJ databases">
        <authorList>
            <person name="Song W.-J."/>
            <person name="Kurnit D.M."/>
        </authorList>
    </citation>
    <scope>NUCLEOTIDE SEQUENCE [LARGE SCALE GENOMIC DNA]</scope>
    <source>
        <strain evidence="7 8">DSM 12503</strain>
    </source>
</reference>
<dbReference type="Gene3D" id="1.10.1740.10">
    <property type="match status" value="1"/>
</dbReference>
<dbReference type="PANTHER" id="PTHR43133:SF8">
    <property type="entry name" value="RNA POLYMERASE SIGMA FACTOR HI_1459-RELATED"/>
    <property type="match status" value="1"/>
</dbReference>
<evidence type="ECO:0000256" key="5">
    <source>
        <dbReference type="ARBA" id="ARBA00023163"/>
    </source>
</evidence>
<dbReference type="NCBIfam" id="TIGR02937">
    <property type="entry name" value="sigma70-ECF"/>
    <property type="match status" value="1"/>
</dbReference>
<dbReference type="GO" id="GO:0016987">
    <property type="term" value="F:sigma factor activity"/>
    <property type="evidence" value="ECO:0007669"/>
    <property type="project" value="UniProtKB-KW"/>
</dbReference>
<dbReference type="SUPFAM" id="SSF88946">
    <property type="entry name" value="Sigma2 domain of RNA polymerase sigma factors"/>
    <property type="match status" value="1"/>
</dbReference>
<dbReference type="EMBL" id="FRFD01000013">
    <property type="protein sequence ID" value="SHO53285.1"/>
    <property type="molecule type" value="Genomic_DNA"/>
</dbReference>
<dbReference type="InterPro" id="IPR013325">
    <property type="entry name" value="RNA_pol_sigma_r2"/>
</dbReference>
<dbReference type="InterPro" id="IPR007627">
    <property type="entry name" value="RNA_pol_sigma70_r2"/>
</dbReference>
<dbReference type="InterPro" id="IPR036388">
    <property type="entry name" value="WH-like_DNA-bd_sf"/>
</dbReference>
<proteinExistence type="inferred from homology"/>
<dbReference type="Proteomes" id="UP000184612">
    <property type="component" value="Unassembled WGS sequence"/>
</dbReference>
<dbReference type="SUPFAM" id="SSF88659">
    <property type="entry name" value="Sigma3 and sigma4 domains of RNA polymerase sigma factors"/>
    <property type="match status" value="1"/>
</dbReference>
<evidence type="ECO:0000313" key="8">
    <source>
        <dbReference type="Proteomes" id="UP000184612"/>
    </source>
</evidence>
<feature type="domain" description="RNA polymerase sigma-70 region 2" evidence="6">
    <location>
        <begin position="9"/>
        <end position="75"/>
    </location>
</feature>
<organism evidence="7 8">
    <name type="scientific">Anaerocolumna xylanovorans DSM 12503</name>
    <dbReference type="NCBI Taxonomy" id="1121345"/>
    <lineage>
        <taxon>Bacteria</taxon>
        <taxon>Bacillati</taxon>
        <taxon>Bacillota</taxon>
        <taxon>Clostridia</taxon>
        <taxon>Lachnospirales</taxon>
        <taxon>Lachnospiraceae</taxon>
        <taxon>Anaerocolumna</taxon>
    </lineage>
</organism>
<dbReference type="GO" id="GO:0006352">
    <property type="term" value="P:DNA-templated transcription initiation"/>
    <property type="evidence" value="ECO:0007669"/>
    <property type="project" value="InterPro"/>
</dbReference>
<comment type="similarity">
    <text evidence="1">Belongs to the sigma-70 factor family. ECF subfamily.</text>
</comment>
<gene>
    <name evidence="7" type="ORF">SAMN02745217_04040</name>
</gene>
<evidence type="ECO:0000256" key="3">
    <source>
        <dbReference type="ARBA" id="ARBA00023082"/>
    </source>
</evidence>
<keyword evidence="5" id="KW-0804">Transcription</keyword>
<evidence type="ECO:0000313" key="7">
    <source>
        <dbReference type="EMBL" id="SHO53285.1"/>
    </source>
</evidence>
<keyword evidence="8" id="KW-1185">Reference proteome</keyword>
<evidence type="ECO:0000259" key="6">
    <source>
        <dbReference type="Pfam" id="PF04542"/>
    </source>
</evidence>
<dbReference type="Gene3D" id="1.10.10.10">
    <property type="entry name" value="Winged helix-like DNA-binding domain superfamily/Winged helix DNA-binding domain"/>
    <property type="match status" value="1"/>
</dbReference>
<dbReference type="InterPro" id="IPR039425">
    <property type="entry name" value="RNA_pol_sigma-70-like"/>
</dbReference>
<dbReference type="InterPro" id="IPR013324">
    <property type="entry name" value="RNA_pol_sigma_r3/r4-like"/>
</dbReference>
<dbReference type="Pfam" id="PF04542">
    <property type="entry name" value="Sigma70_r2"/>
    <property type="match status" value="1"/>
</dbReference>
<dbReference type="InterPro" id="IPR014284">
    <property type="entry name" value="RNA_pol_sigma-70_dom"/>
</dbReference>
<accession>A0A1M7YL16</accession>
<dbReference type="AlphaFoldDB" id="A0A1M7YL16"/>
<name>A0A1M7YL16_9FIRM</name>
<dbReference type="STRING" id="1121345.SAMN02745217_04040"/>
<keyword evidence="2" id="KW-0805">Transcription regulation</keyword>
<dbReference type="PANTHER" id="PTHR43133">
    <property type="entry name" value="RNA POLYMERASE ECF-TYPE SIGMA FACTO"/>
    <property type="match status" value="1"/>
</dbReference>
<evidence type="ECO:0000256" key="4">
    <source>
        <dbReference type="ARBA" id="ARBA00023125"/>
    </source>
</evidence>
<protein>
    <submittedName>
        <fullName evidence="7">RNA polymerase sigma-70 factor, ECF subfamily</fullName>
    </submittedName>
</protein>
<dbReference type="GO" id="GO:0003677">
    <property type="term" value="F:DNA binding"/>
    <property type="evidence" value="ECO:0007669"/>
    <property type="project" value="UniProtKB-KW"/>
</dbReference>
<evidence type="ECO:0000256" key="1">
    <source>
        <dbReference type="ARBA" id="ARBA00010641"/>
    </source>
</evidence>
<keyword evidence="3" id="KW-0731">Sigma factor</keyword>
<evidence type="ECO:0000256" key="2">
    <source>
        <dbReference type="ARBA" id="ARBA00023015"/>
    </source>
</evidence>
<sequence length="167" mass="20118">MENMDFDRIYKEHFKTVYAYILGLCASQSVAEEITQETFYKALKNIGRFRGESRISTWLCQIAKNSYYTYCKKQRAESVEEWEQVPDDRDFVIRLEDKEMVFTIHKHLHNMEEPYKEVFSLRIFGELSFLQIAELFNKTESWARVTFYRSKKMIRALMEEMENGKDL</sequence>